<evidence type="ECO:0008006" key="3">
    <source>
        <dbReference type="Google" id="ProtNLM"/>
    </source>
</evidence>
<organism evidence="1 2">
    <name type="scientific">Trichoderma harzianum CBS 226.95</name>
    <dbReference type="NCBI Taxonomy" id="983964"/>
    <lineage>
        <taxon>Eukaryota</taxon>
        <taxon>Fungi</taxon>
        <taxon>Dikarya</taxon>
        <taxon>Ascomycota</taxon>
        <taxon>Pezizomycotina</taxon>
        <taxon>Sordariomycetes</taxon>
        <taxon>Hypocreomycetidae</taxon>
        <taxon>Hypocreales</taxon>
        <taxon>Hypocreaceae</taxon>
        <taxon>Trichoderma</taxon>
    </lineage>
</organism>
<accession>A0A2T3ZW29</accession>
<gene>
    <name evidence="1" type="ORF">M431DRAFT_127196</name>
</gene>
<name>A0A2T3ZW29_TRIHA</name>
<dbReference type="EMBL" id="KZ679695">
    <property type="protein sequence ID" value="PTB49017.1"/>
    <property type="molecule type" value="Genomic_DNA"/>
</dbReference>
<keyword evidence="2" id="KW-1185">Reference proteome</keyword>
<dbReference type="GeneID" id="36620879"/>
<protein>
    <recommendedName>
        <fullName evidence="3">Transcription factor domain-containing protein</fullName>
    </recommendedName>
</protein>
<dbReference type="Proteomes" id="UP000241690">
    <property type="component" value="Unassembled WGS sequence"/>
</dbReference>
<evidence type="ECO:0000313" key="1">
    <source>
        <dbReference type="EMBL" id="PTB49017.1"/>
    </source>
</evidence>
<dbReference type="RefSeq" id="XP_024768694.1">
    <property type="nucleotide sequence ID" value="XM_024912320.1"/>
</dbReference>
<dbReference type="AlphaFoldDB" id="A0A2T3ZW29"/>
<proteinExistence type="predicted"/>
<evidence type="ECO:0000313" key="2">
    <source>
        <dbReference type="Proteomes" id="UP000241690"/>
    </source>
</evidence>
<reference evidence="1 2" key="1">
    <citation type="submission" date="2016-07" db="EMBL/GenBank/DDBJ databases">
        <title>Multiple horizontal gene transfer events from other fungi enriched the ability of initially mycotrophic Trichoderma (Ascomycota) to feed on dead plant biomass.</title>
        <authorList>
            <consortium name="DOE Joint Genome Institute"/>
            <person name="Aerts A."/>
            <person name="Atanasova L."/>
            <person name="Chenthamara K."/>
            <person name="Zhang J."/>
            <person name="Grujic M."/>
            <person name="Henrissat B."/>
            <person name="Kuo A."/>
            <person name="Salamov A."/>
            <person name="Lipzen A."/>
            <person name="Labutti K."/>
            <person name="Barry K."/>
            <person name="Miao Y."/>
            <person name="Rahimi M.J."/>
            <person name="Shen Q."/>
            <person name="Grigoriev I.V."/>
            <person name="Kubicek C.P."/>
            <person name="Druzhinina I.S."/>
        </authorList>
    </citation>
    <scope>NUCLEOTIDE SEQUENCE [LARGE SCALE GENOMIC DNA]</scope>
    <source>
        <strain evidence="1 2">CBS 226.95</strain>
    </source>
</reference>
<sequence>MQFLRGCPRRSGQDLANVPFVHQRIGLVTGANNPLRACQSLFRKHTSTNDEDLWTGVHNIQEDIYIKCATFDKWKLLAASQAMMLLILLRLRHGSNHDAFPAVDIALLYSLQLRTTLLSGNRAVHDWQAWIFRESLIRTATIYFLMRILVSTECGISCDGPNDWRLEEIPLLASKAAWEATNEIAWEAASRISVVPSTVLRYGDLIGTEGYHPNSGTAHQIETWLEGADELGLITSISSTLVNQHYKT</sequence>